<feature type="non-terminal residue" evidence="2">
    <location>
        <position position="114"/>
    </location>
</feature>
<evidence type="ECO:0000256" key="1">
    <source>
        <dbReference type="SAM" id="Phobius"/>
    </source>
</evidence>
<dbReference type="Proteomes" id="UP000031036">
    <property type="component" value="Unassembled WGS sequence"/>
</dbReference>
<comment type="caution">
    <text evidence="2">The sequence shown here is derived from an EMBL/GenBank/DDBJ whole genome shotgun (WGS) entry which is preliminary data.</text>
</comment>
<evidence type="ECO:0000313" key="3">
    <source>
        <dbReference type="Proteomes" id="UP000031036"/>
    </source>
</evidence>
<gene>
    <name evidence="2" type="ORF">Tcan_01078</name>
</gene>
<accession>A0A0B2UTQ3</accession>
<proteinExistence type="predicted"/>
<protein>
    <submittedName>
        <fullName evidence="2">Uncharacterized protein</fullName>
    </submittedName>
</protein>
<evidence type="ECO:0000313" key="2">
    <source>
        <dbReference type="EMBL" id="KHN72235.1"/>
    </source>
</evidence>
<sequence length="114" mass="12422">MFLGDVALPIATYGISFQPQLPESASAIAANDHIIVMISCVHFDSLQDYAISNIAPFNVEIHVSVKPSNDSLSKSGQMYDHCFPLKYVPLNYHILLFPMFVALSVAGVTAYSSV</sequence>
<keyword evidence="1" id="KW-0812">Transmembrane</keyword>
<reference evidence="2 3" key="1">
    <citation type="submission" date="2014-11" db="EMBL/GenBank/DDBJ databases">
        <title>Genetic blueprint of the zoonotic pathogen Toxocara canis.</title>
        <authorList>
            <person name="Zhu X.-Q."/>
            <person name="Korhonen P.K."/>
            <person name="Cai H."/>
            <person name="Young N.D."/>
            <person name="Nejsum P."/>
            <person name="von Samson-Himmelstjerna G."/>
            <person name="Boag P.R."/>
            <person name="Tan P."/>
            <person name="Li Q."/>
            <person name="Min J."/>
            <person name="Yang Y."/>
            <person name="Wang X."/>
            <person name="Fang X."/>
            <person name="Hall R.S."/>
            <person name="Hofmann A."/>
            <person name="Sternberg P.W."/>
            <person name="Jex A.R."/>
            <person name="Gasser R.B."/>
        </authorList>
    </citation>
    <scope>NUCLEOTIDE SEQUENCE [LARGE SCALE GENOMIC DNA]</scope>
    <source>
        <strain evidence="2">PN_DK_2014</strain>
    </source>
</reference>
<keyword evidence="3" id="KW-1185">Reference proteome</keyword>
<feature type="transmembrane region" description="Helical" evidence="1">
    <location>
        <begin position="92"/>
        <end position="111"/>
    </location>
</feature>
<dbReference type="EMBL" id="JPKZ01003281">
    <property type="protein sequence ID" value="KHN72235.1"/>
    <property type="molecule type" value="Genomic_DNA"/>
</dbReference>
<organism evidence="2 3">
    <name type="scientific">Toxocara canis</name>
    <name type="common">Canine roundworm</name>
    <dbReference type="NCBI Taxonomy" id="6265"/>
    <lineage>
        <taxon>Eukaryota</taxon>
        <taxon>Metazoa</taxon>
        <taxon>Ecdysozoa</taxon>
        <taxon>Nematoda</taxon>
        <taxon>Chromadorea</taxon>
        <taxon>Rhabditida</taxon>
        <taxon>Spirurina</taxon>
        <taxon>Ascaridomorpha</taxon>
        <taxon>Ascaridoidea</taxon>
        <taxon>Toxocaridae</taxon>
        <taxon>Toxocara</taxon>
    </lineage>
</organism>
<keyword evidence="1" id="KW-0472">Membrane</keyword>
<name>A0A0B2UTQ3_TOXCA</name>
<keyword evidence="1" id="KW-1133">Transmembrane helix</keyword>
<dbReference type="AlphaFoldDB" id="A0A0B2UTQ3"/>